<dbReference type="CDD" id="cd14726">
    <property type="entry name" value="TraB_PrgY-like"/>
    <property type="match status" value="1"/>
</dbReference>
<organism evidence="1 2">
    <name type="scientific">Sipha flava</name>
    <name type="common">yellow sugarcane aphid</name>
    <dbReference type="NCBI Taxonomy" id="143950"/>
    <lineage>
        <taxon>Eukaryota</taxon>
        <taxon>Metazoa</taxon>
        <taxon>Ecdysozoa</taxon>
        <taxon>Arthropoda</taxon>
        <taxon>Hexapoda</taxon>
        <taxon>Insecta</taxon>
        <taxon>Pterygota</taxon>
        <taxon>Neoptera</taxon>
        <taxon>Paraneoptera</taxon>
        <taxon>Hemiptera</taxon>
        <taxon>Sternorrhyncha</taxon>
        <taxon>Aphidomorpha</taxon>
        <taxon>Aphidoidea</taxon>
        <taxon>Aphididae</taxon>
        <taxon>Sipha</taxon>
    </lineage>
</organism>
<evidence type="ECO:0000313" key="1">
    <source>
        <dbReference type="Proteomes" id="UP000694846"/>
    </source>
</evidence>
<name>A0A8B8FJQ8_9HEMI</name>
<reference evidence="2" key="1">
    <citation type="submission" date="2025-08" db="UniProtKB">
        <authorList>
            <consortium name="RefSeq"/>
        </authorList>
    </citation>
    <scope>IDENTIFICATION</scope>
    <source>
        <tissue evidence="2">Whole body</tissue>
    </source>
</reference>
<dbReference type="GeneID" id="112683662"/>
<dbReference type="InterPro" id="IPR002816">
    <property type="entry name" value="TraB/PrgY/GumN_fam"/>
</dbReference>
<sequence length="325" mass="36347">MVEEQVTNFPDTVAVLKSSNGSVVYLVGTAHFSKESQEDVAQVINAVKPDIIVIELCYNRNSILSIDESTIANVSGITLEGLQNSIKKLGFTQGIFYQLMINISAKISHDLGMVPGGEFRRAVDEAKKYDSYVYLGDRPVDITIKRVISMLSWPKIIRLLAHLLFTADFKITKEDVEKFKNKDMLETLMIEMAADYPELEKVIVDERDKFLTYSLQNCAGFEIDKTGLKPNSYFSKPQVIVGVVGLGHLAGIKNYWETITKEEIAELIIIPPQSRSSKIIKIVIKVSTYGLLLWGISKIPGVRSFSKAAYNAVTSTYVQGKFIKF</sequence>
<dbReference type="Pfam" id="PF01963">
    <property type="entry name" value="TraB_PrgY_gumN"/>
    <property type="match status" value="1"/>
</dbReference>
<dbReference type="PANTHER" id="PTHR21530:SF7">
    <property type="entry name" value="TRAB DOMAIN-CONTAINING PROTEIN"/>
    <property type="match status" value="1"/>
</dbReference>
<protein>
    <submittedName>
        <fullName evidence="2">TraB domain-containing protein</fullName>
    </submittedName>
</protein>
<gene>
    <name evidence="2" type="primary">LOC112683662</name>
</gene>
<dbReference type="Proteomes" id="UP000694846">
    <property type="component" value="Unplaced"/>
</dbReference>
<proteinExistence type="predicted"/>
<accession>A0A8B8FJQ8</accession>
<dbReference type="InterPro" id="IPR046345">
    <property type="entry name" value="TraB_PrgY-like"/>
</dbReference>
<dbReference type="RefSeq" id="XP_025410580.1">
    <property type="nucleotide sequence ID" value="XM_025554795.1"/>
</dbReference>
<dbReference type="OrthoDB" id="48306at2759"/>
<keyword evidence="1" id="KW-1185">Reference proteome</keyword>
<dbReference type="PANTHER" id="PTHR21530">
    <property type="entry name" value="PHEROMONE SHUTDOWN PROTEIN"/>
    <property type="match status" value="1"/>
</dbReference>
<dbReference type="AlphaFoldDB" id="A0A8B8FJQ8"/>
<evidence type="ECO:0000313" key="2">
    <source>
        <dbReference type="RefSeq" id="XP_025410580.1"/>
    </source>
</evidence>